<dbReference type="SUPFAM" id="SSF101898">
    <property type="entry name" value="NHL repeat"/>
    <property type="match status" value="1"/>
</dbReference>
<dbReference type="SMART" id="SM00184">
    <property type="entry name" value="RING"/>
    <property type="match status" value="2"/>
</dbReference>
<feature type="domain" description="RING-type" evidence="6">
    <location>
        <begin position="24"/>
        <end position="71"/>
    </location>
</feature>
<keyword evidence="8" id="KW-1185">Reference proteome</keyword>
<dbReference type="GO" id="GO:0008270">
    <property type="term" value="F:zinc ion binding"/>
    <property type="evidence" value="ECO:0007669"/>
    <property type="project" value="UniProtKB-KW"/>
</dbReference>
<dbReference type="RefSeq" id="XP_022336109.1">
    <property type="nucleotide sequence ID" value="XM_022480401.1"/>
</dbReference>
<organism evidence="8 9">
    <name type="scientific">Crassostrea virginica</name>
    <name type="common">Eastern oyster</name>
    <dbReference type="NCBI Taxonomy" id="6565"/>
    <lineage>
        <taxon>Eukaryota</taxon>
        <taxon>Metazoa</taxon>
        <taxon>Spiralia</taxon>
        <taxon>Lophotrochozoa</taxon>
        <taxon>Mollusca</taxon>
        <taxon>Bivalvia</taxon>
        <taxon>Autobranchia</taxon>
        <taxon>Pteriomorphia</taxon>
        <taxon>Ostreida</taxon>
        <taxon>Ostreoidea</taxon>
        <taxon>Ostreidae</taxon>
        <taxon>Crassostrea</taxon>
    </lineage>
</organism>
<dbReference type="AlphaFoldDB" id="A0A8B8E8W2"/>
<dbReference type="SUPFAM" id="SSF57850">
    <property type="entry name" value="RING/U-box"/>
    <property type="match status" value="2"/>
</dbReference>
<dbReference type="SMART" id="SM00336">
    <property type="entry name" value="BBOX"/>
    <property type="match status" value="2"/>
</dbReference>
<evidence type="ECO:0000256" key="1">
    <source>
        <dbReference type="ARBA" id="ARBA00022723"/>
    </source>
</evidence>
<dbReference type="PROSITE" id="PS00518">
    <property type="entry name" value="ZF_RING_1"/>
    <property type="match status" value="2"/>
</dbReference>
<evidence type="ECO:0000256" key="4">
    <source>
        <dbReference type="PROSITE-ProRule" id="PRU00024"/>
    </source>
</evidence>
<dbReference type="Proteomes" id="UP000694844">
    <property type="component" value="Chromosome 5"/>
</dbReference>
<keyword evidence="2 4" id="KW-0863">Zinc-finger</keyword>
<evidence type="ECO:0000259" key="7">
    <source>
        <dbReference type="PROSITE" id="PS50119"/>
    </source>
</evidence>
<evidence type="ECO:0000256" key="5">
    <source>
        <dbReference type="SAM" id="Coils"/>
    </source>
</evidence>
<keyword evidence="1" id="KW-0479">Metal-binding</keyword>
<proteinExistence type="predicted"/>
<accession>A0A8B8E8W2</accession>
<dbReference type="KEGG" id="cvn:111132576"/>
<evidence type="ECO:0000313" key="9">
    <source>
        <dbReference type="RefSeq" id="XP_022336109.1"/>
    </source>
</evidence>
<dbReference type="PANTHER" id="PTHR25462">
    <property type="entry name" value="BONUS, ISOFORM C-RELATED"/>
    <property type="match status" value="1"/>
</dbReference>
<reference evidence="9" key="1">
    <citation type="submission" date="2025-08" db="UniProtKB">
        <authorList>
            <consortium name="RefSeq"/>
        </authorList>
    </citation>
    <scope>IDENTIFICATION</scope>
    <source>
        <tissue evidence="9">Whole sample</tissue>
    </source>
</reference>
<dbReference type="InterPro" id="IPR013083">
    <property type="entry name" value="Znf_RING/FYVE/PHD"/>
</dbReference>
<sequence length="825" mass="94142">MWLSNSNRRLLASKSQQVNELIICPICIEVYREPKSLPNCLHTFCKSCIKSYSVNAVNKNSKSTFECPVCRACYHDMDDCDLWVDSLPNNHLIVSLIDQGKMEKKELFCDSCIRLDKSQPAVSWCPECCDYLCENCVKCHKTYRFTMEHTVCNIEEREKTDKLKVDLFCKQHVSRRLEVYCYDHEEPCCLMCATVSHRKCDKVSSLEDCSQSLGADVTRMLGKLEELQKTCVSEIERVADDKKSLKDESAEIEKRVKTITKEIIQTLKEKEKCFLQHLEKTEENESFRLQGMLDELLTVQKTAEHNIKILKNSDEFPKVALFLEMKQMEKRVSEMYTQTNKLAKSYHTSVLDSRIDDTVKTFHSSFNTFGEIKIRIKRPHIDYLSTKLVLERSLVVEGSSCLTDVEILDDDIIVTTCSPTKTLYLLDMTGNLLSSFKLKGYPWGIAAIQNKTFCVTLRDPGLAIIFKVKDFSITLWKEFDTSSNSWGICTEKKRIILSTEKQGGAGQVFRFYDIEGNSCGEREVNVGGSYAGGINTAPGEPLLFAFYSGNSLFSFDLNVTGAVTKLYEGGKMRNPIGVTRDPSGNIYVTCLSSNNVLQFNKNGNLIREIIQTDPAVQNPRGIRVKRLGDDIKLMLTTGNKVLVYSFGDMASKSPQVNELIICPICFEVYREPKSLPNCLHTFCKSCISSYSVTAVQKNNTFECPVCRACYHDVDDCDTWVESLPNNHLIVSLIDQGKMENKEPSCDYCLRKKKSEKAVSWCPECCDRLCENCVEFHQVNRLTMEHTMCNIEEREKMGTHKGDLFCKQHVSRRLEVYCFDHEEPVV</sequence>
<dbReference type="Gene3D" id="2.130.10.10">
    <property type="entry name" value="YVTN repeat-like/Quinoprotein amine dehydrogenase"/>
    <property type="match status" value="1"/>
</dbReference>
<keyword evidence="5" id="KW-0175">Coiled coil</keyword>
<dbReference type="Gene3D" id="3.30.160.60">
    <property type="entry name" value="Classic Zinc Finger"/>
    <property type="match status" value="2"/>
</dbReference>
<dbReference type="SUPFAM" id="SSF57845">
    <property type="entry name" value="B-box zinc-binding domain"/>
    <property type="match status" value="1"/>
</dbReference>
<gene>
    <name evidence="9" type="primary">LOC111132576</name>
</gene>
<dbReference type="PROSITE" id="PS50119">
    <property type="entry name" value="ZF_BBOX"/>
    <property type="match status" value="1"/>
</dbReference>
<dbReference type="InterPro" id="IPR015943">
    <property type="entry name" value="WD40/YVTN_repeat-like_dom_sf"/>
</dbReference>
<dbReference type="InterPro" id="IPR017907">
    <property type="entry name" value="Znf_RING_CS"/>
</dbReference>
<dbReference type="Pfam" id="PF13445">
    <property type="entry name" value="zf-RING_UBOX"/>
    <property type="match status" value="2"/>
</dbReference>
<feature type="domain" description="RING-type" evidence="6">
    <location>
        <begin position="662"/>
        <end position="707"/>
    </location>
</feature>
<evidence type="ECO:0000313" key="8">
    <source>
        <dbReference type="Proteomes" id="UP000694844"/>
    </source>
</evidence>
<dbReference type="InterPro" id="IPR001841">
    <property type="entry name" value="Znf_RING"/>
</dbReference>
<name>A0A8B8E8W2_CRAVI</name>
<evidence type="ECO:0000259" key="6">
    <source>
        <dbReference type="PROSITE" id="PS50089"/>
    </source>
</evidence>
<dbReference type="InterPro" id="IPR027370">
    <property type="entry name" value="Znf-RING_euk"/>
</dbReference>
<dbReference type="InterPro" id="IPR047153">
    <property type="entry name" value="TRIM45/56/19-like"/>
</dbReference>
<feature type="coiled-coil region" evidence="5">
    <location>
        <begin position="235"/>
        <end position="284"/>
    </location>
</feature>
<evidence type="ECO:0000256" key="3">
    <source>
        <dbReference type="ARBA" id="ARBA00022833"/>
    </source>
</evidence>
<protein>
    <submittedName>
        <fullName evidence="9">Uncharacterized protein LOC111132576</fullName>
    </submittedName>
</protein>
<evidence type="ECO:0000256" key="2">
    <source>
        <dbReference type="ARBA" id="ARBA00022771"/>
    </source>
</evidence>
<dbReference type="GeneID" id="111132576"/>
<dbReference type="PROSITE" id="PS50089">
    <property type="entry name" value="ZF_RING_2"/>
    <property type="match status" value="2"/>
</dbReference>
<keyword evidence="3" id="KW-0862">Zinc</keyword>
<dbReference type="OrthoDB" id="6139765at2759"/>
<dbReference type="InterPro" id="IPR000315">
    <property type="entry name" value="Znf_B-box"/>
</dbReference>
<feature type="domain" description="B box-type" evidence="7">
    <location>
        <begin position="104"/>
        <end position="154"/>
    </location>
</feature>
<dbReference type="Gene3D" id="3.30.40.10">
    <property type="entry name" value="Zinc/RING finger domain, C3HC4 (zinc finger)"/>
    <property type="match status" value="2"/>
</dbReference>
<dbReference type="PANTHER" id="PTHR25462:SF296">
    <property type="entry name" value="MEIOTIC P26, ISOFORM F"/>
    <property type="match status" value="1"/>
</dbReference>